<dbReference type="Proteomes" id="UP000237271">
    <property type="component" value="Unassembled WGS sequence"/>
</dbReference>
<dbReference type="GO" id="GO:0003824">
    <property type="term" value="F:catalytic activity"/>
    <property type="evidence" value="ECO:0007669"/>
    <property type="project" value="UniProtKB-KW"/>
</dbReference>
<dbReference type="AlphaFoldDB" id="A0A2P4XCH8"/>
<evidence type="ECO:0000259" key="2">
    <source>
        <dbReference type="PROSITE" id="PS50994"/>
    </source>
</evidence>
<protein>
    <submittedName>
        <fullName evidence="3">Pol protein</fullName>
    </submittedName>
</protein>
<evidence type="ECO:0000256" key="1">
    <source>
        <dbReference type="ARBA" id="ARBA00023268"/>
    </source>
</evidence>
<dbReference type="InterPro" id="IPR050951">
    <property type="entry name" value="Retrovirus_Pol_polyprotein"/>
</dbReference>
<dbReference type="FunFam" id="3.30.70.270:FF:000020">
    <property type="entry name" value="Transposon Tf2-6 polyprotein-like Protein"/>
    <property type="match status" value="1"/>
</dbReference>
<dbReference type="PANTHER" id="PTHR37984:SF5">
    <property type="entry name" value="PROTEIN NYNRIN-LIKE"/>
    <property type="match status" value="1"/>
</dbReference>
<dbReference type="GO" id="GO:0003676">
    <property type="term" value="F:nucleic acid binding"/>
    <property type="evidence" value="ECO:0007669"/>
    <property type="project" value="InterPro"/>
</dbReference>
<dbReference type="Gene3D" id="3.30.420.10">
    <property type="entry name" value="Ribonuclease H-like superfamily/Ribonuclease H"/>
    <property type="match status" value="1"/>
</dbReference>
<keyword evidence="1" id="KW-0511">Multifunctional enzyme</keyword>
<dbReference type="InterPro" id="IPR043502">
    <property type="entry name" value="DNA/RNA_pol_sf"/>
</dbReference>
<dbReference type="SUPFAM" id="SSF53098">
    <property type="entry name" value="Ribonuclease H-like"/>
    <property type="match status" value="1"/>
</dbReference>
<dbReference type="InterPro" id="IPR036397">
    <property type="entry name" value="RNaseH_sf"/>
</dbReference>
<feature type="domain" description="Integrase catalytic" evidence="2">
    <location>
        <begin position="258"/>
        <end position="423"/>
    </location>
</feature>
<accession>A0A2P4XCH8</accession>
<keyword evidence="4" id="KW-1185">Reference proteome</keyword>
<evidence type="ECO:0000313" key="3">
    <source>
        <dbReference type="EMBL" id="POM63238.1"/>
    </source>
</evidence>
<dbReference type="OrthoDB" id="425619at2759"/>
<dbReference type="InterPro" id="IPR043128">
    <property type="entry name" value="Rev_trsase/Diguanyl_cyclase"/>
</dbReference>
<dbReference type="PROSITE" id="PS50994">
    <property type="entry name" value="INTEGRASE"/>
    <property type="match status" value="1"/>
</dbReference>
<dbReference type="SUPFAM" id="SSF56672">
    <property type="entry name" value="DNA/RNA polymerases"/>
    <property type="match status" value="1"/>
</dbReference>
<reference evidence="3 4" key="1">
    <citation type="journal article" date="2017" name="Genome Biol. Evol.">
        <title>Phytophthora megakarya and P. palmivora, closely related causal agents of cacao black pod rot, underwent increases in genome sizes and gene numbers by different mechanisms.</title>
        <authorList>
            <person name="Ali S.S."/>
            <person name="Shao J."/>
            <person name="Lary D.J."/>
            <person name="Kronmiller B."/>
            <person name="Shen D."/>
            <person name="Strem M.D."/>
            <person name="Amoako-Attah I."/>
            <person name="Akrofi A.Y."/>
            <person name="Begoude B.A."/>
            <person name="Ten Hoopen G.M."/>
            <person name="Coulibaly K."/>
            <person name="Kebe B.I."/>
            <person name="Melnick R.L."/>
            <person name="Guiltinan M.J."/>
            <person name="Tyler B.M."/>
            <person name="Meinhardt L.W."/>
            <person name="Bailey B.A."/>
        </authorList>
    </citation>
    <scope>NUCLEOTIDE SEQUENCE [LARGE SCALE GENOMIC DNA]</scope>
    <source>
        <strain evidence="4">sbr112.9</strain>
    </source>
</reference>
<dbReference type="Pfam" id="PF17919">
    <property type="entry name" value="RT_RNaseH_2"/>
    <property type="match status" value="1"/>
</dbReference>
<name>A0A2P4XCH8_9STRA</name>
<dbReference type="InterPro" id="IPR012337">
    <property type="entry name" value="RNaseH-like_sf"/>
</dbReference>
<dbReference type="EMBL" id="NCKW01015104">
    <property type="protein sequence ID" value="POM63238.1"/>
    <property type="molecule type" value="Genomic_DNA"/>
</dbReference>
<organism evidence="3 4">
    <name type="scientific">Phytophthora palmivora</name>
    <dbReference type="NCBI Taxonomy" id="4796"/>
    <lineage>
        <taxon>Eukaryota</taxon>
        <taxon>Sar</taxon>
        <taxon>Stramenopiles</taxon>
        <taxon>Oomycota</taxon>
        <taxon>Peronosporomycetes</taxon>
        <taxon>Peronosporales</taxon>
        <taxon>Peronosporaceae</taxon>
        <taxon>Phytophthora</taxon>
    </lineage>
</organism>
<dbReference type="Gene3D" id="3.30.70.270">
    <property type="match status" value="1"/>
</dbReference>
<comment type="caution">
    <text evidence="3">The sequence shown here is derived from an EMBL/GenBank/DDBJ whole genome shotgun (WGS) entry which is preliminary data.</text>
</comment>
<gene>
    <name evidence="3" type="ORF">PHPALM_27479</name>
</gene>
<dbReference type="PANTHER" id="PTHR37984">
    <property type="entry name" value="PROTEIN CBG26694"/>
    <property type="match status" value="1"/>
</dbReference>
<evidence type="ECO:0000313" key="4">
    <source>
        <dbReference type="Proteomes" id="UP000237271"/>
    </source>
</evidence>
<proteinExistence type="predicted"/>
<dbReference type="InterPro" id="IPR041577">
    <property type="entry name" value="RT_RNaseH_2"/>
</dbReference>
<feature type="non-terminal residue" evidence="3">
    <location>
        <position position="506"/>
    </location>
</feature>
<sequence>MRANKLYANIDKCVFAAEEINILGCFVSRIGVEGQGHSSLADPRSQKSLRKWLGLANYLHKYSAGYAELARPLSDLLKKDADWVWEQQHQDAFDSIKASLQQAPVLALPDENKSFSVVCDASDYAIGCALLQKDDEGHERVISFQFRQLKDAERNYPVHDKVLLAIKYILVKFRVHPLGSRPFVIFTYLASLRTATNSPHLSQRMARWLSFFAEYNLRPTKWSLRHVGAPIYKWVAHYVKTCEICQRVKPSGHASAPLQSLPVPADCWNSKSLDFVFDLPVDDKSNTGIFVFVCRLNKMVHLARVRGKVTGKQAAQLFLDRVFRYHDLPETIVSDQDPRFTGTFWDTLFQLLGAKLTMSTAYHQQTDDQTERVNRVLEDTLRSICAEAPKSWPDQLPMVEFALNNAVHASTGFTPFYLNGLRHPQVPLTLRGGTVVSIVSGGEARKAFSSQVSEIEPESLKRQLSLIIDNRLTLSAGLETQWHPPKINRKSIFGKKSRGNLNVFNE</sequence>
<dbReference type="GO" id="GO:0015074">
    <property type="term" value="P:DNA integration"/>
    <property type="evidence" value="ECO:0007669"/>
    <property type="project" value="InterPro"/>
</dbReference>
<dbReference type="InterPro" id="IPR001584">
    <property type="entry name" value="Integrase_cat-core"/>
</dbReference>
<dbReference type="CDD" id="cd09274">
    <property type="entry name" value="RNase_HI_RT_Ty3"/>
    <property type="match status" value="1"/>
</dbReference>